<evidence type="ECO:0000313" key="3">
    <source>
        <dbReference type="Proteomes" id="UP000239297"/>
    </source>
</evidence>
<accession>A0A2S5IZ80</accession>
<proteinExistence type="predicted"/>
<reference evidence="2 3" key="1">
    <citation type="journal article" date="2014" name="Int. J. Syst. Evol. Microbiol.">
        <title>Arthrobacter pityocampae sp. nov., isolated from Thaumetopoea pityocampa (Lep., Thaumetopoeidae).</title>
        <authorList>
            <person name="Ince I.A."/>
            <person name="Demirbag Z."/>
            <person name="Kati H."/>
        </authorList>
    </citation>
    <scope>NUCLEOTIDE SEQUENCE [LARGE SCALE GENOMIC DNA]</scope>
    <source>
        <strain evidence="2 3">Tp2</strain>
    </source>
</reference>
<feature type="transmembrane region" description="Helical" evidence="1">
    <location>
        <begin position="15"/>
        <end position="35"/>
    </location>
</feature>
<keyword evidence="3" id="KW-1185">Reference proteome</keyword>
<dbReference type="Proteomes" id="UP000239297">
    <property type="component" value="Unassembled WGS sequence"/>
</dbReference>
<feature type="transmembrane region" description="Helical" evidence="1">
    <location>
        <begin position="70"/>
        <end position="86"/>
    </location>
</feature>
<dbReference type="EMBL" id="PRKW01000002">
    <property type="protein sequence ID" value="PPB49847.1"/>
    <property type="molecule type" value="Genomic_DNA"/>
</dbReference>
<organism evidence="2 3">
    <name type="scientific">Arthrobacter pityocampae</name>
    <dbReference type="NCBI Taxonomy" id="547334"/>
    <lineage>
        <taxon>Bacteria</taxon>
        <taxon>Bacillati</taxon>
        <taxon>Actinomycetota</taxon>
        <taxon>Actinomycetes</taxon>
        <taxon>Micrococcales</taxon>
        <taxon>Micrococcaceae</taxon>
        <taxon>Arthrobacter</taxon>
    </lineage>
</organism>
<keyword evidence="1" id="KW-1133">Transmembrane helix</keyword>
<dbReference type="AlphaFoldDB" id="A0A2S5IZ80"/>
<gene>
    <name evidence="2" type="ORF">C4K88_03910</name>
</gene>
<sequence length="127" mass="13451">MGGQEPDRRRANREFGLRLLIPAALFVGLLVLIVSTVPSEVILPAVVVVSGGVLAGGIIGFLTGVRGPHWPIYALIFTTVAVLLLLPSPWQGLALVAVPAAAGGYAMGKEIAFFRLDRRHPVPLVNH</sequence>
<keyword evidence="1" id="KW-0472">Membrane</keyword>
<evidence type="ECO:0000313" key="2">
    <source>
        <dbReference type="EMBL" id="PPB49847.1"/>
    </source>
</evidence>
<comment type="caution">
    <text evidence="2">The sequence shown here is derived from an EMBL/GenBank/DDBJ whole genome shotgun (WGS) entry which is preliminary data.</text>
</comment>
<name>A0A2S5IZ80_9MICC</name>
<evidence type="ECO:0000256" key="1">
    <source>
        <dbReference type="SAM" id="Phobius"/>
    </source>
</evidence>
<keyword evidence="1" id="KW-0812">Transmembrane</keyword>
<feature type="transmembrane region" description="Helical" evidence="1">
    <location>
        <begin position="41"/>
        <end position="63"/>
    </location>
</feature>
<protein>
    <submittedName>
        <fullName evidence="2">Uncharacterized protein</fullName>
    </submittedName>
</protein>